<dbReference type="Pfam" id="PF00534">
    <property type="entry name" value="Glycos_transf_1"/>
    <property type="match status" value="1"/>
</dbReference>
<dbReference type="Gene3D" id="3.40.50.2000">
    <property type="entry name" value="Glycogen Phosphorylase B"/>
    <property type="match status" value="2"/>
</dbReference>
<accession>A0A2S9IMJ5</accession>
<comment type="caution">
    <text evidence="3">The sequence shown here is derived from an EMBL/GenBank/DDBJ whole genome shotgun (WGS) entry which is preliminary data.</text>
</comment>
<dbReference type="PANTHER" id="PTHR41244">
    <property type="entry name" value="RHAMNAN SYNTHESIS F"/>
    <property type="match status" value="1"/>
</dbReference>
<dbReference type="Pfam" id="PF00535">
    <property type="entry name" value="Glycos_transf_2"/>
    <property type="match status" value="1"/>
</dbReference>
<evidence type="ECO:0000259" key="1">
    <source>
        <dbReference type="Pfam" id="PF00534"/>
    </source>
</evidence>
<dbReference type="PANTHER" id="PTHR41244:SF1">
    <property type="entry name" value="GLYCOSYLTRANSFERASE"/>
    <property type="match status" value="1"/>
</dbReference>
<reference evidence="3 4" key="1">
    <citation type="submission" date="2018-02" db="EMBL/GenBank/DDBJ databases">
        <title>The draft genome of Phyllobacterium sp. 1N-3.</title>
        <authorList>
            <person name="Liu L."/>
            <person name="Li L."/>
            <person name="Zhang X."/>
            <person name="Wang T."/>
            <person name="Liang L."/>
        </authorList>
    </citation>
    <scope>NUCLEOTIDE SEQUENCE [LARGE SCALE GENOMIC DNA]</scope>
    <source>
        <strain evidence="3 4">1N-3</strain>
    </source>
</reference>
<dbReference type="Gene3D" id="3.90.550.10">
    <property type="entry name" value="Spore Coat Polysaccharide Biosynthesis Protein SpsA, Chain A"/>
    <property type="match status" value="1"/>
</dbReference>
<sequence>MALNTLSSVRFNACSGSLTKRNTGPQLEATRLRMKTPAFLYRYQNFLNSQLKSIVRDSRIVGYFIRNAERIFRTYIYSPIGKDYTSFENSGVMLFDKDFYYSCYADVREAGVDAFFHFKYFGWREGRNPSKYFATTEYLERYDDVRSANINPLFHYVKWGYREGRVAIPVGANSVVPSPQQHFDSHSPFDKSKVFMGGQPAHFEYLPSAPNGMPDYFTARALGPSAKNLILAVINDNAGWQDLDKKLSIGIFAESDVFIIIRDQTLIGRLAANCSRVRNFFIVQYSTTHSEIHAFLHFLNASVVDDYEAACLLVPGADIPTSTGFMKFCNTATTDEDIGILADKFEAAATFVTDDIRQFLNRVLPRLSSVVSALDFSVPRGCYLYLNVMILRHVAALKLHERDLIGASNVSQSSWLAKFQTLAGYFANDGAYTVKSSVASKPSNRKSELKKIKSIAFLLPQFHPVEENDKWWGKGFTEWNNVIRGRPQFLHHYQPRLPKDLGFYDLRHPDTQQRQADLAQDHGVYGFCYYYYWFNGKKVLNEPIEQMLQLGKPDHPFCVCWANENWSRNWDGQERFVLLRQNYSLESSRALIREFITMMRDPRYIRHNGKPVLLVYRIRIIPNWKETAEMWRQECRKAGIGEIHLCAARFALEPLEGAPEEFSVDSYVLFPPHETQRNNQRHEVKNLNSHFNGEIFSYDGVVTGDLERFKQGYPWKVHRGAMMGWDNTARRQHDSRIFHGATPLKLRRWLKGIISQELQYRKGSESLLFINAWNEWAEGTTLEPDQRFGDGYLRAVRSTIGKYAPKHERTPSNASVSIDKPSAHAPAKRISAQIDTKFEFPVRYKGDINLTPNRPTILICAHISGHQLFGGERSFLDLVEALNFLNYNVIACLPSSNNRQYVEAIRKRVHCLYVFRYPQWHSRRDIDQQLVLHFSDIIAEHNVSLVYANTIVLLEPLYAAKRMRRLRLIHAREIISLDAPLQERLAMTAEEAISEVFERSDFLIANSNATYNLFARHHRTFYVPNAVNLVDYPTENVVDGKFRFGLVSSNIPKKGILDFLKIAAICETMTNNAEFLIIGPENEYTQRLRNSGQVPKNVKFVGYKESPMEAMNEINVLLNLSNFAESFGRTVAEAMASHRPVIGYEWGAIPEQIQDGVNGFLVPYRDIDAAADAVLKFCRNPSLISAMGNKGRDIVSRKFSYEMLRERLASALDNVFDAERAAQIGIGPKYIPAAGSSQLTIIIPVYNAYDQVRGCIESVLKNSDMSRVKLLVINDGSTDERIRDMVDSYNVVPNVEVMHNEINIGYTRTINRGIRWAVNDDVILLNSDAIVTPNWIAGLRAVAFQQDNIATVTAMSDNAGAFSFPNINEKNLVPSGITRDEFAAKIVQGASHCAPVSVPTGSGFCMYIRREAITQIGFFDEEAFARGYGEENDFCMRANAMGWKNLISPWAYVYHVRTASFGSEKETLVKAGVNVVTKRYPHYAASVKEAFNSDAILTLREATLKAYN</sequence>
<feature type="domain" description="Glycosyl transferase family 1" evidence="1">
    <location>
        <begin position="1040"/>
        <end position="1192"/>
    </location>
</feature>
<organism evidence="3 4">
    <name type="scientific">Phyllobacterium phragmitis</name>
    <dbReference type="NCBI Taxonomy" id="2670329"/>
    <lineage>
        <taxon>Bacteria</taxon>
        <taxon>Pseudomonadati</taxon>
        <taxon>Pseudomonadota</taxon>
        <taxon>Alphaproteobacteria</taxon>
        <taxon>Hyphomicrobiales</taxon>
        <taxon>Phyllobacteriaceae</taxon>
        <taxon>Phyllobacterium</taxon>
    </lineage>
</organism>
<dbReference type="InterPro" id="IPR029044">
    <property type="entry name" value="Nucleotide-diphossugar_trans"/>
</dbReference>
<name>A0A2S9IMJ5_9HYPH</name>
<dbReference type="InterPro" id="IPR001296">
    <property type="entry name" value="Glyco_trans_1"/>
</dbReference>
<evidence type="ECO:0000313" key="3">
    <source>
        <dbReference type="EMBL" id="PRD41702.1"/>
    </source>
</evidence>
<dbReference type="InterPro" id="IPR001173">
    <property type="entry name" value="Glyco_trans_2-like"/>
</dbReference>
<dbReference type="SUPFAM" id="SSF53756">
    <property type="entry name" value="UDP-Glycosyltransferase/glycogen phosphorylase"/>
    <property type="match status" value="1"/>
</dbReference>
<evidence type="ECO:0000259" key="2">
    <source>
        <dbReference type="Pfam" id="PF00535"/>
    </source>
</evidence>
<feature type="domain" description="Glycosyltransferase 2-like" evidence="2">
    <location>
        <begin position="1240"/>
        <end position="1415"/>
    </location>
</feature>
<dbReference type="GO" id="GO:0016757">
    <property type="term" value="F:glycosyltransferase activity"/>
    <property type="evidence" value="ECO:0007669"/>
    <property type="project" value="InterPro"/>
</dbReference>
<dbReference type="SUPFAM" id="SSF53448">
    <property type="entry name" value="Nucleotide-diphospho-sugar transferases"/>
    <property type="match status" value="1"/>
</dbReference>
<proteinExistence type="predicted"/>
<dbReference type="EMBL" id="PVBR01000017">
    <property type="protein sequence ID" value="PRD41702.1"/>
    <property type="molecule type" value="Genomic_DNA"/>
</dbReference>
<keyword evidence="4" id="KW-1185">Reference proteome</keyword>
<dbReference type="Proteomes" id="UP000239434">
    <property type="component" value="Unassembled WGS sequence"/>
</dbReference>
<dbReference type="Gene3D" id="3.20.20.80">
    <property type="entry name" value="Glycosidases"/>
    <property type="match status" value="1"/>
</dbReference>
<dbReference type="Pfam" id="PF14307">
    <property type="entry name" value="Glyco_tran_WbsX"/>
    <property type="match status" value="1"/>
</dbReference>
<dbReference type="CDD" id="cd11579">
    <property type="entry name" value="Glyco_tran_WbsX"/>
    <property type="match status" value="1"/>
</dbReference>
<gene>
    <name evidence="3" type="ORF">C5748_19755</name>
</gene>
<dbReference type="InterPro" id="IPR032719">
    <property type="entry name" value="WbsX"/>
</dbReference>
<protein>
    <recommendedName>
        <fullName evidence="5">Glycosyltransferase</fullName>
    </recommendedName>
</protein>
<dbReference type="CDD" id="cd03801">
    <property type="entry name" value="GT4_PimA-like"/>
    <property type="match status" value="1"/>
</dbReference>
<evidence type="ECO:0000313" key="4">
    <source>
        <dbReference type="Proteomes" id="UP000239434"/>
    </source>
</evidence>
<evidence type="ECO:0008006" key="5">
    <source>
        <dbReference type="Google" id="ProtNLM"/>
    </source>
</evidence>